<proteinExistence type="inferred from homology"/>
<dbReference type="GO" id="GO:0004034">
    <property type="term" value="F:aldose 1-epimerase activity"/>
    <property type="evidence" value="ECO:0007669"/>
    <property type="project" value="UniProtKB-EC"/>
</dbReference>
<evidence type="ECO:0000256" key="3">
    <source>
        <dbReference type="ARBA" id="ARBA00023235"/>
    </source>
</evidence>
<dbReference type="CDD" id="cd09019">
    <property type="entry name" value="galactose_mutarotase_like"/>
    <property type="match status" value="1"/>
</dbReference>
<dbReference type="InterPro" id="IPR008183">
    <property type="entry name" value="Aldose_1/G6P_1-epimerase"/>
</dbReference>
<dbReference type="InterPro" id="IPR047215">
    <property type="entry name" value="Galactose_mutarotase-like"/>
</dbReference>
<gene>
    <name evidence="9" type="ORF">HW115_00100</name>
</gene>
<dbReference type="GO" id="GO:0006006">
    <property type="term" value="P:glucose metabolic process"/>
    <property type="evidence" value="ECO:0007669"/>
    <property type="project" value="TreeGrafter"/>
</dbReference>
<evidence type="ECO:0000313" key="9">
    <source>
        <dbReference type="EMBL" id="NWK53994.1"/>
    </source>
</evidence>
<dbReference type="NCBIfam" id="NF008277">
    <property type="entry name" value="PRK11055.1"/>
    <property type="match status" value="1"/>
</dbReference>
<feature type="active site" description="Proton donor" evidence="6">
    <location>
        <position position="187"/>
    </location>
</feature>
<dbReference type="AlphaFoldDB" id="A0A851GID5"/>
<comment type="catalytic activity">
    <reaction evidence="5">
        <text>alpha-D-glucose = beta-D-glucose</text>
        <dbReference type="Rhea" id="RHEA:10264"/>
        <dbReference type="ChEBI" id="CHEBI:15903"/>
        <dbReference type="ChEBI" id="CHEBI:17925"/>
        <dbReference type="EC" id="5.1.3.3"/>
    </reaction>
</comment>
<evidence type="ECO:0000256" key="4">
    <source>
        <dbReference type="ARBA" id="ARBA00023277"/>
    </source>
</evidence>
<keyword evidence="4 5" id="KW-0119">Carbohydrate metabolism</keyword>
<comment type="pathway">
    <text evidence="1 5">Carbohydrate metabolism; hexose metabolism.</text>
</comment>
<accession>A0A851GID5</accession>
<dbReference type="PIRSF" id="PIRSF005096">
    <property type="entry name" value="GALM"/>
    <property type="match status" value="1"/>
</dbReference>
<feature type="binding site" evidence="8">
    <location>
        <begin position="187"/>
        <end position="189"/>
    </location>
    <ligand>
        <name>beta-D-galactose</name>
        <dbReference type="ChEBI" id="CHEBI:27667"/>
    </ligand>
</feature>
<dbReference type="InterPro" id="IPR011013">
    <property type="entry name" value="Gal_mutarotase_sf_dom"/>
</dbReference>
<dbReference type="RefSeq" id="WP_178930544.1">
    <property type="nucleotide sequence ID" value="NZ_JACBAZ010000001.1"/>
</dbReference>
<evidence type="ECO:0000256" key="2">
    <source>
        <dbReference type="ARBA" id="ARBA00006206"/>
    </source>
</evidence>
<dbReference type="InterPro" id="IPR014718">
    <property type="entry name" value="GH-type_carb-bd"/>
</dbReference>
<evidence type="ECO:0000256" key="5">
    <source>
        <dbReference type="PIRNR" id="PIRNR005096"/>
    </source>
</evidence>
<keyword evidence="3 5" id="KW-0413">Isomerase</keyword>
<evidence type="ECO:0000256" key="7">
    <source>
        <dbReference type="PIRSR" id="PIRSR005096-2"/>
    </source>
</evidence>
<dbReference type="Gene3D" id="2.70.98.10">
    <property type="match status" value="1"/>
</dbReference>
<dbReference type="SUPFAM" id="SSF74650">
    <property type="entry name" value="Galactose mutarotase-like"/>
    <property type="match status" value="1"/>
</dbReference>
<dbReference type="GO" id="GO:0030246">
    <property type="term" value="F:carbohydrate binding"/>
    <property type="evidence" value="ECO:0007669"/>
    <property type="project" value="InterPro"/>
</dbReference>
<feature type="active site" description="Proton acceptor" evidence="6">
    <location>
        <position position="324"/>
    </location>
</feature>
<sequence>MNERSLPTAQIHGILNGKQVQCYTLSNSQGMTATVSELGAHLTSVTIPGPDRKDIELTLGHANFEGWCNNGPSLGSTCGRFGNRIAHGEFSLNGKQYTLATNNEPGGIPCHLHGGNEGFNRKIWKATPLGESKRQGVAFTLSSPDGDEGYPGKLDVTVTYWLSDDNELIWQAKATTDMATPVNLVNHTYWNLSGDFNQAITDHEIQIHADHYLPTNPGMIPTGEIRSVKNTPMDFTQPKPIGKDIDTSYESLNLGAGYDHCWVLNQCDGKLHTAAIVQHPASGRRLEVLTDQPGVQFYTGNFLDGSVQGRNGNTFPKRTGLCLETEGFPDAPNHPNFPSSILHPGETYQHTMVVKFQA</sequence>
<comment type="caution">
    <text evidence="9">The sequence shown here is derived from an EMBL/GenBank/DDBJ whole genome shotgun (WGS) entry which is preliminary data.</text>
</comment>
<dbReference type="EC" id="5.1.3.3" evidence="5"/>
<dbReference type="InterPro" id="IPR015443">
    <property type="entry name" value="Aldose_1-epimerase"/>
</dbReference>
<reference evidence="9 10" key="1">
    <citation type="submission" date="2020-07" db="EMBL/GenBank/DDBJ databases">
        <title>Roseicoccus Jingziensis gen. nov., sp. nov., isolated from coastal seawater.</title>
        <authorList>
            <person name="Feng X."/>
        </authorList>
    </citation>
    <scope>NUCLEOTIDE SEQUENCE [LARGE SCALE GENOMIC DNA]</scope>
    <source>
        <strain evidence="9 10">N1E253</strain>
    </source>
</reference>
<dbReference type="GO" id="GO:0033499">
    <property type="term" value="P:galactose catabolic process via UDP-galactose, Leloir pathway"/>
    <property type="evidence" value="ECO:0007669"/>
    <property type="project" value="TreeGrafter"/>
</dbReference>
<evidence type="ECO:0000256" key="8">
    <source>
        <dbReference type="PIRSR" id="PIRSR005096-3"/>
    </source>
</evidence>
<organism evidence="9 10">
    <name type="scientific">Oceaniferula marina</name>
    <dbReference type="NCBI Taxonomy" id="2748318"/>
    <lineage>
        <taxon>Bacteria</taxon>
        <taxon>Pseudomonadati</taxon>
        <taxon>Verrucomicrobiota</taxon>
        <taxon>Verrucomicrobiia</taxon>
        <taxon>Verrucomicrobiales</taxon>
        <taxon>Verrucomicrobiaceae</taxon>
        <taxon>Oceaniferula</taxon>
    </lineage>
</organism>
<dbReference type="PANTHER" id="PTHR10091">
    <property type="entry name" value="ALDOSE-1-EPIMERASE"/>
    <property type="match status" value="1"/>
</dbReference>
<evidence type="ECO:0000256" key="1">
    <source>
        <dbReference type="ARBA" id="ARBA00005028"/>
    </source>
</evidence>
<dbReference type="UniPathway" id="UPA00242"/>
<evidence type="ECO:0000313" key="10">
    <source>
        <dbReference type="Proteomes" id="UP000557872"/>
    </source>
</evidence>
<dbReference type="PANTHER" id="PTHR10091:SF0">
    <property type="entry name" value="GALACTOSE MUTAROTASE"/>
    <property type="match status" value="1"/>
</dbReference>
<dbReference type="Pfam" id="PF01263">
    <property type="entry name" value="Aldose_epim"/>
    <property type="match status" value="1"/>
</dbReference>
<comment type="similarity">
    <text evidence="2 5">Belongs to the aldose epimerase family.</text>
</comment>
<keyword evidence="10" id="KW-1185">Reference proteome</keyword>
<name>A0A851GID5_9BACT</name>
<evidence type="ECO:0000256" key="6">
    <source>
        <dbReference type="PIRSR" id="PIRSR005096-1"/>
    </source>
</evidence>
<feature type="binding site" evidence="8">
    <location>
        <begin position="83"/>
        <end position="84"/>
    </location>
    <ligand>
        <name>beta-D-galactose</name>
        <dbReference type="ChEBI" id="CHEBI:27667"/>
    </ligand>
</feature>
<dbReference type="Proteomes" id="UP000557872">
    <property type="component" value="Unassembled WGS sequence"/>
</dbReference>
<dbReference type="EMBL" id="JACBAZ010000001">
    <property type="protein sequence ID" value="NWK53994.1"/>
    <property type="molecule type" value="Genomic_DNA"/>
</dbReference>
<feature type="binding site" evidence="7">
    <location>
        <position position="259"/>
    </location>
    <ligand>
        <name>beta-D-galactose</name>
        <dbReference type="ChEBI" id="CHEBI:27667"/>
    </ligand>
</feature>
<protein>
    <recommendedName>
        <fullName evidence="5">Aldose 1-epimerase</fullName>
        <ecNumber evidence="5">5.1.3.3</ecNumber>
    </recommendedName>
</protein>